<sequence length="54" mass="6041">MAMRYPLRANCQDEGAKLSHATINFSLACAHMNVINCFRSLVSCNLVLYLLPIL</sequence>
<evidence type="ECO:0000313" key="2">
    <source>
        <dbReference type="Proteomes" id="UP000054549"/>
    </source>
</evidence>
<evidence type="ECO:0000313" key="1">
    <source>
        <dbReference type="EMBL" id="KIL61531.1"/>
    </source>
</evidence>
<name>A0A0C2WXJ3_AMAMK</name>
<keyword evidence="2" id="KW-1185">Reference proteome</keyword>
<dbReference type="EMBL" id="KN818283">
    <property type="protein sequence ID" value="KIL61531.1"/>
    <property type="molecule type" value="Genomic_DNA"/>
</dbReference>
<dbReference type="PROSITE" id="PS51257">
    <property type="entry name" value="PROKAR_LIPOPROTEIN"/>
    <property type="match status" value="1"/>
</dbReference>
<proteinExistence type="predicted"/>
<dbReference type="AlphaFoldDB" id="A0A0C2WXJ3"/>
<dbReference type="HOGENOM" id="CLU_3049864_0_0_1"/>
<dbReference type="Proteomes" id="UP000054549">
    <property type="component" value="Unassembled WGS sequence"/>
</dbReference>
<organism evidence="1 2">
    <name type="scientific">Amanita muscaria (strain Koide BX008)</name>
    <dbReference type="NCBI Taxonomy" id="946122"/>
    <lineage>
        <taxon>Eukaryota</taxon>
        <taxon>Fungi</taxon>
        <taxon>Dikarya</taxon>
        <taxon>Basidiomycota</taxon>
        <taxon>Agaricomycotina</taxon>
        <taxon>Agaricomycetes</taxon>
        <taxon>Agaricomycetidae</taxon>
        <taxon>Agaricales</taxon>
        <taxon>Pluteineae</taxon>
        <taxon>Amanitaceae</taxon>
        <taxon>Amanita</taxon>
    </lineage>
</organism>
<gene>
    <name evidence="1" type="ORF">M378DRAFT_166818</name>
</gene>
<protein>
    <submittedName>
        <fullName evidence="1">Uncharacterized protein</fullName>
    </submittedName>
</protein>
<reference evidence="1 2" key="1">
    <citation type="submission" date="2014-04" db="EMBL/GenBank/DDBJ databases">
        <title>Evolutionary Origins and Diversification of the Mycorrhizal Mutualists.</title>
        <authorList>
            <consortium name="DOE Joint Genome Institute"/>
            <consortium name="Mycorrhizal Genomics Consortium"/>
            <person name="Kohler A."/>
            <person name="Kuo A."/>
            <person name="Nagy L.G."/>
            <person name="Floudas D."/>
            <person name="Copeland A."/>
            <person name="Barry K.W."/>
            <person name="Cichocki N."/>
            <person name="Veneault-Fourrey C."/>
            <person name="LaButti K."/>
            <person name="Lindquist E.A."/>
            <person name="Lipzen A."/>
            <person name="Lundell T."/>
            <person name="Morin E."/>
            <person name="Murat C."/>
            <person name="Riley R."/>
            <person name="Ohm R."/>
            <person name="Sun H."/>
            <person name="Tunlid A."/>
            <person name="Henrissat B."/>
            <person name="Grigoriev I.V."/>
            <person name="Hibbett D.S."/>
            <person name="Martin F."/>
        </authorList>
    </citation>
    <scope>NUCLEOTIDE SEQUENCE [LARGE SCALE GENOMIC DNA]</scope>
    <source>
        <strain evidence="1 2">Koide BX008</strain>
    </source>
</reference>
<dbReference type="InParanoid" id="A0A0C2WXJ3"/>
<accession>A0A0C2WXJ3</accession>